<dbReference type="AlphaFoldDB" id="A0A430HNB8"/>
<dbReference type="InterPro" id="IPR010879">
    <property type="entry name" value="DUF1508"/>
</dbReference>
<accession>A0A430HNB8</accession>
<dbReference type="Pfam" id="PF07411">
    <property type="entry name" value="DUF1508"/>
    <property type="match status" value="1"/>
</dbReference>
<dbReference type="SUPFAM" id="SSF160113">
    <property type="entry name" value="YegP-like"/>
    <property type="match status" value="1"/>
</dbReference>
<evidence type="ECO:0000259" key="1">
    <source>
        <dbReference type="Pfam" id="PF07411"/>
    </source>
</evidence>
<evidence type="ECO:0000313" key="2">
    <source>
        <dbReference type="EMBL" id="RSZ58999.1"/>
    </source>
</evidence>
<name>A0A430HNB8_9BURK</name>
<organism evidence="2 3">
    <name type="scientific">Massilia atriviolacea</name>
    <dbReference type="NCBI Taxonomy" id="2495579"/>
    <lineage>
        <taxon>Bacteria</taxon>
        <taxon>Pseudomonadati</taxon>
        <taxon>Pseudomonadota</taxon>
        <taxon>Betaproteobacteria</taxon>
        <taxon>Burkholderiales</taxon>
        <taxon>Oxalobacteraceae</taxon>
        <taxon>Telluria group</taxon>
        <taxon>Massilia</taxon>
    </lineage>
</organism>
<dbReference type="Gene3D" id="3.30.160.160">
    <property type="entry name" value="YegP-like"/>
    <property type="match status" value="1"/>
</dbReference>
<proteinExistence type="predicted"/>
<evidence type="ECO:0000313" key="3">
    <source>
        <dbReference type="Proteomes" id="UP000278085"/>
    </source>
</evidence>
<dbReference type="EMBL" id="RXLQ01000005">
    <property type="protein sequence ID" value="RSZ58999.1"/>
    <property type="molecule type" value="Genomic_DNA"/>
</dbReference>
<sequence length="61" mass="7100">MYFEIYQTQASEKSRKEWRWRLKAKNHEIIASGEAYSSRAKVLAAIELIKSVTVRTKIVEG</sequence>
<protein>
    <submittedName>
        <fullName evidence="2">DUF1508 domain-containing protein</fullName>
    </submittedName>
</protein>
<dbReference type="OrthoDB" id="9802792at2"/>
<dbReference type="Proteomes" id="UP000278085">
    <property type="component" value="Unassembled WGS sequence"/>
</dbReference>
<comment type="caution">
    <text evidence="2">The sequence shown here is derived from an EMBL/GenBank/DDBJ whole genome shotgun (WGS) entry which is preliminary data.</text>
</comment>
<feature type="domain" description="DUF1508" evidence="1">
    <location>
        <begin position="16"/>
        <end position="59"/>
    </location>
</feature>
<gene>
    <name evidence="2" type="ORF">EJB06_11760</name>
</gene>
<reference evidence="2 3" key="1">
    <citation type="submission" date="2018-12" db="EMBL/GenBank/DDBJ databases">
        <authorList>
            <person name="Yang E."/>
        </authorList>
    </citation>
    <scope>NUCLEOTIDE SEQUENCE [LARGE SCALE GENOMIC DNA]</scope>
    <source>
        <strain evidence="2 3">SOD</strain>
    </source>
</reference>
<dbReference type="RefSeq" id="WP_126074203.1">
    <property type="nucleotide sequence ID" value="NZ_CP051166.1"/>
</dbReference>
<dbReference type="InterPro" id="IPR036913">
    <property type="entry name" value="YegP-like_sf"/>
</dbReference>
<keyword evidence="3" id="KW-1185">Reference proteome</keyword>